<gene>
    <name evidence="2" type="ORF">EVAR_102114_1</name>
</gene>
<keyword evidence="1" id="KW-0812">Transmembrane</keyword>
<protein>
    <submittedName>
        <fullName evidence="2">Uncharacterized protein</fullName>
    </submittedName>
</protein>
<evidence type="ECO:0000313" key="2">
    <source>
        <dbReference type="EMBL" id="GBP19566.1"/>
    </source>
</evidence>
<reference evidence="2 3" key="1">
    <citation type="journal article" date="2019" name="Commun. Biol.">
        <title>The bagworm genome reveals a unique fibroin gene that provides high tensile strength.</title>
        <authorList>
            <person name="Kono N."/>
            <person name="Nakamura H."/>
            <person name="Ohtoshi R."/>
            <person name="Tomita M."/>
            <person name="Numata K."/>
            <person name="Arakawa K."/>
        </authorList>
    </citation>
    <scope>NUCLEOTIDE SEQUENCE [LARGE SCALE GENOMIC DNA]</scope>
</reference>
<sequence>MKPAELLALTSRVHFNPHKTLTTAYGRFAAVTMAHYPALCLLYATRFSCLYVFGRWNQIRLKIKSKPQQWVVQDLPRQRQQQGKSIDELARAAGGAAAAEVCRQGARRELAGRAWRAARVRAESTREMARVTRIRAAPAPPPRGSIYMRMRNFPTH</sequence>
<proteinExistence type="predicted"/>
<evidence type="ECO:0000313" key="3">
    <source>
        <dbReference type="Proteomes" id="UP000299102"/>
    </source>
</evidence>
<dbReference type="Proteomes" id="UP000299102">
    <property type="component" value="Unassembled WGS sequence"/>
</dbReference>
<organism evidence="2 3">
    <name type="scientific">Eumeta variegata</name>
    <name type="common">Bagworm moth</name>
    <name type="synonym">Eumeta japonica</name>
    <dbReference type="NCBI Taxonomy" id="151549"/>
    <lineage>
        <taxon>Eukaryota</taxon>
        <taxon>Metazoa</taxon>
        <taxon>Ecdysozoa</taxon>
        <taxon>Arthropoda</taxon>
        <taxon>Hexapoda</taxon>
        <taxon>Insecta</taxon>
        <taxon>Pterygota</taxon>
        <taxon>Neoptera</taxon>
        <taxon>Endopterygota</taxon>
        <taxon>Lepidoptera</taxon>
        <taxon>Glossata</taxon>
        <taxon>Ditrysia</taxon>
        <taxon>Tineoidea</taxon>
        <taxon>Psychidae</taxon>
        <taxon>Oiketicinae</taxon>
        <taxon>Eumeta</taxon>
    </lineage>
</organism>
<keyword evidence="1" id="KW-0472">Membrane</keyword>
<name>A0A4C1U159_EUMVA</name>
<feature type="transmembrane region" description="Helical" evidence="1">
    <location>
        <begin position="34"/>
        <end position="54"/>
    </location>
</feature>
<keyword evidence="1" id="KW-1133">Transmembrane helix</keyword>
<accession>A0A4C1U159</accession>
<dbReference type="EMBL" id="BGZK01000109">
    <property type="protein sequence ID" value="GBP19566.1"/>
    <property type="molecule type" value="Genomic_DNA"/>
</dbReference>
<keyword evidence="3" id="KW-1185">Reference proteome</keyword>
<evidence type="ECO:0000256" key="1">
    <source>
        <dbReference type="SAM" id="Phobius"/>
    </source>
</evidence>
<dbReference type="AlphaFoldDB" id="A0A4C1U159"/>
<comment type="caution">
    <text evidence="2">The sequence shown here is derived from an EMBL/GenBank/DDBJ whole genome shotgun (WGS) entry which is preliminary data.</text>
</comment>